<evidence type="ECO:0000256" key="1">
    <source>
        <dbReference type="SAM" id="Phobius"/>
    </source>
</evidence>
<dbReference type="OrthoDB" id="3533814at2759"/>
<dbReference type="PANTHER" id="PTHR34502:SF5">
    <property type="entry name" value="DUF6594 DOMAIN-CONTAINING PROTEIN"/>
    <property type="match status" value="1"/>
</dbReference>
<keyword evidence="1" id="KW-0472">Membrane</keyword>
<comment type="caution">
    <text evidence="3">The sequence shown here is derived from an EMBL/GenBank/DDBJ whole genome shotgun (WGS) entry which is preliminary data.</text>
</comment>
<name>A0A9W9KG72_9EURO</name>
<dbReference type="PANTHER" id="PTHR34502">
    <property type="entry name" value="DUF6594 DOMAIN-CONTAINING PROTEIN-RELATED"/>
    <property type="match status" value="1"/>
</dbReference>
<gene>
    <name evidence="3" type="ORF">NUU61_002706</name>
</gene>
<protein>
    <recommendedName>
        <fullName evidence="2">DUF6594 domain-containing protein</fullName>
    </recommendedName>
</protein>
<dbReference type="Proteomes" id="UP001141434">
    <property type="component" value="Unassembled WGS sequence"/>
</dbReference>
<feature type="domain" description="DUF6594" evidence="2">
    <location>
        <begin position="9"/>
        <end position="256"/>
    </location>
</feature>
<dbReference type="GeneID" id="81392456"/>
<dbReference type="InterPro" id="IPR046529">
    <property type="entry name" value="DUF6594"/>
</dbReference>
<keyword evidence="1" id="KW-1133">Transmembrane helix</keyword>
<evidence type="ECO:0000259" key="2">
    <source>
        <dbReference type="Pfam" id="PF20237"/>
    </source>
</evidence>
<evidence type="ECO:0000313" key="3">
    <source>
        <dbReference type="EMBL" id="KAJ5105359.1"/>
    </source>
</evidence>
<sequence length="256" mass="29158">MTADSKIGYSRVSSLMASDADLGIFRGFKALNTRNILYLQSELAELEETLQDLDEIHNDRTKGNDSWSVPRSWRAVKNRGDEYLECVHRLRQTSKEYYKALQAQSWLLNQKGPATRARNNLRGFLDAHRSDMSQMDASFILDDRFQEDLVTVSWEEKEVLSEYMEKYLYRAFENRRIASQGGEMLIFSNQRIRSVVRLLAILISSVLPILSIVVLYVIKNEQVRLGMIVVFSALCSTALATLSSAKNSEIMAVTAA</sequence>
<evidence type="ECO:0000313" key="4">
    <source>
        <dbReference type="Proteomes" id="UP001141434"/>
    </source>
</evidence>
<keyword evidence="4" id="KW-1185">Reference proteome</keyword>
<feature type="transmembrane region" description="Helical" evidence="1">
    <location>
        <begin position="195"/>
        <end position="218"/>
    </location>
</feature>
<dbReference type="EMBL" id="JAPMSZ010000004">
    <property type="protein sequence ID" value="KAJ5105359.1"/>
    <property type="molecule type" value="Genomic_DNA"/>
</dbReference>
<dbReference type="RefSeq" id="XP_056514355.1">
    <property type="nucleotide sequence ID" value="XM_056653288.1"/>
</dbReference>
<keyword evidence="1" id="KW-0812">Transmembrane</keyword>
<organism evidence="3 4">
    <name type="scientific">Penicillium alfredii</name>
    <dbReference type="NCBI Taxonomy" id="1506179"/>
    <lineage>
        <taxon>Eukaryota</taxon>
        <taxon>Fungi</taxon>
        <taxon>Dikarya</taxon>
        <taxon>Ascomycota</taxon>
        <taxon>Pezizomycotina</taxon>
        <taxon>Eurotiomycetes</taxon>
        <taxon>Eurotiomycetidae</taxon>
        <taxon>Eurotiales</taxon>
        <taxon>Aspergillaceae</taxon>
        <taxon>Penicillium</taxon>
    </lineage>
</organism>
<dbReference type="Pfam" id="PF20237">
    <property type="entry name" value="DUF6594"/>
    <property type="match status" value="1"/>
</dbReference>
<accession>A0A9W9KG72</accession>
<dbReference type="AlphaFoldDB" id="A0A9W9KG72"/>
<feature type="transmembrane region" description="Helical" evidence="1">
    <location>
        <begin position="224"/>
        <end position="242"/>
    </location>
</feature>
<proteinExistence type="predicted"/>
<reference evidence="3" key="2">
    <citation type="journal article" date="2023" name="IMA Fungus">
        <title>Comparative genomic study of the Penicillium genus elucidates a diverse pangenome and 15 lateral gene transfer events.</title>
        <authorList>
            <person name="Petersen C."/>
            <person name="Sorensen T."/>
            <person name="Nielsen M.R."/>
            <person name="Sondergaard T.E."/>
            <person name="Sorensen J.L."/>
            <person name="Fitzpatrick D.A."/>
            <person name="Frisvad J.C."/>
            <person name="Nielsen K.L."/>
        </authorList>
    </citation>
    <scope>NUCLEOTIDE SEQUENCE</scope>
    <source>
        <strain evidence="3">IBT 34128</strain>
    </source>
</reference>
<reference evidence="3" key="1">
    <citation type="submission" date="2022-11" db="EMBL/GenBank/DDBJ databases">
        <authorList>
            <person name="Petersen C."/>
        </authorList>
    </citation>
    <scope>NUCLEOTIDE SEQUENCE</scope>
    <source>
        <strain evidence="3">IBT 34128</strain>
    </source>
</reference>